<feature type="transmembrane region" description="Helical" evidence="7">
    <location>
        <begin position="253"/>
        <end position="276"/>
    </location>
</feature>
<evidence type="ECO:0000259" key="8">
    <source>
        <dbReference type="PROSITE" id="PS50850"/>
    </source>
</evidence>
<dbReference type="InterPro" id="IPR020846">
    <property type="entry name" value="MFS_dom"/>
</dbReference>
<dbReference type="SUPFAM" id="SSF103473">
    <property type="entry name" value="MFS general substrate transporter"/>
    <property type="match status" value="1"/>
</dbReference>
<evidence type="ECO:0000256" key="4">
    <source>
        <dbReference type="ARBA" id="ARBA00022989"/>
    </source>
</evidence>
<protein>
    <submittedName>
        <fullName evidence="9">MFS transporter</fullName>
    </submittedName>
</protein>
<keyword evidence="5 7" id="KW-0472">Membrane</keyword>
<keyword evidence="4 7" id="KW-1133">Transmembrane helix</keyword>
<evidence type="ECO:0000256" key="1">
    <source>
        <dbReference type="ARBA" id="ARBA00004651"/>
    </source>
</evidence>
<dbReference type="Proteomes" id="UP000471293">
    <property type="component" value="Unassembled WGS sequence"/>
</dbReference>
<gene>
    <name evidence="9" type="ORF">G3I29_15960</name>
</gene>
<name>A0A6N9U2M7_STRHA</name>
<organism evidence="9 10">
    <name type="scientific">Streptomyces halstedii</name>
    <dbReference type="NCBI Taxonomy" id="1944"/>
    <lineage>
        <taxon>Bacteria</taxon>
        <taxon>Bacillati</taxon>
        <taxon>Actinomycetota</taxon>
        <taxon>Actinomycetes</taxon>
        <taxon>Kitasatosporales</taxon>
        <taxon>Streptomycetaceae</taxon>
        <taxon>Streptomyces</taxon>
    </lineage>
</organism>
<evidence type="ECO:0000256" key="3">
    <source>
        <dbReference type="ARBA" id="ARBA00022692"/>
    </source>
</evidence>
<keyword evidence="3 7" id="KW-0812">Transmembrane</keyword>
<dbReference type="InterPro" id="IPR036259">
    <property type="entry name" value="MFS_trans_sf"/>
</dbReference>
<evidence type="ECO:0000313" key="10">
    <source>
        <dbReference type="Proteomes" id="UP000471293"/>
    </source>
</evidence>
<sequence length="429" mass="44527">MINRNFTLLWTSQVLSCTAGEMAALALPMAILITTHSPVDAGLVATAIGVAELIAKLPGGLLADTVDRRRLMMFCDAARAALALTLALALATGRFSTALAMATGVLTAVLSTMFSPAEGGVIRQIVPRERRREAVTTNIVRTNVAIAGGPPLGGALLGFGAPLVFLIDGASYLASFGLLSKIRYVHPPAPTDPDTPRRGLRHMGNELTRGIRWVFRRRSLLALIGFVAYLNLLGRAVELLAAVQSSDFGSEPVAAGVVLTAAGCGGIAGGISAGWVLKRLRPATMIGAVCGSWLLLIPLTATGHQGLTVVAVFALVFALPLIGALVSLSVMLDSPAHLQGRISTATTMLAVSIAWIGPGATGFLIAGPGAQTASLILAAPLAVMLFLLLTSTRLRTAFNTLSTGDTNEPPPLPTENKTTKTTKTETETI</sequence>
<dbReference type="GO" id="GO:0022857">
    <property type="term" value="F:transmembrane transporter activity"/>
    <property type="evidence" value="ECO:0007669"/>
    <property type="project" value="InterPro"/>
</dbReference>
<dbReference type="AlphaFoldDB" id="A0A6N9U2M7"/>
<feature type="transmembrane region" description="Helical" evidence="7">
    <location>
        <begin position="307"/>
        <end position="332"/>
    </location>
</feature>
<dbReference type="CDD" id="cd06173">
    <property type="entry name" value="MFS_MefA_like"/>
    <property type="match status" value="1"/>
</dbReference>
<dbReference type="RefSeq" id="WP_164345424.1">
    <property type="nucleotide sequence ID" value="NZ_JAAGLQ010000320.1"/>
</dbReference>
<evidence type="ECO:0000313" key="9">
    <source>
        <dbReference type="EMBL" id="NEA16989.1"/>
    </source>
</evidence>
<dbReference type="InterPro" id="IPR011701">
    <property type="entry name" value="MFS"/>
</dbReference>
<feature type="region of interest" description="Disordered" evidence="6">
    <location>
        <begin position="400"/>
        <end position="429"/>
    </location>
</feature>
<evidence type="ECO:0000256" key="5">
    <source>
        <dbReference type="ARBA" id="ARBA00023136"/>
    </source>
</evidence>
<dbReference type="PANTHER" id="PTHR23513:SF6">
    <property type="entry name" value="MAJOR FACILITATOR SUPERFAMILY ASSOCIATED DOMAIN-CONTAINING PROTEIN"/>
    <property type="match status" value="1"/>
</dbReference>
<evidence type="ECO:0000256" key="6">
    <source>
        <dbReference type="SAM" id="MobiDB-lite"/>
    </source>
</evidence>
<keyword evidence="2" id="KW-1003">Cell membrane</keyword>
<dbReference type="EMBL" id="JAAGLQ010000320">
    <property type="protein sequence ID" value="NEA16989.1"/>
    <property type="molecule type" value="Genomic_DNA"/>
</dbReference>
<dbReference type="Gene3D" id="1.20.1250.20">
    <property type="entry name" value="MFS general substrate transporter like domains"/>
    <property type="match status" value="1"/>
</dbReference>
<dbReference type="PROSITE" id="PS50850">
    <property type="entry name" value="MFS"/>
    <property type="match status" value="1"/>
</dbReference>
<dbReference type="PANTHER" id="PTHR23513">
    <property type="entry name" value="INTEGRAL MEMBRANE EFFLUX PROTEIN-RELATED"/>
    <property type="match status" value="1"/>
</dbReference>
<feature type="transmembrane region" description="Helical" evidence="7">
    <location>
        <begin position="372"/>
        <end position="389"/>
    </location>
</feature>
<comment type="caution">
    <text evidence="9">The sequence shown here is derived from an EMBL/GenBank/DDBJ whole genome shotgun (WGS) entry which is preliminary data.</text>
</comment>
<feature type="domain" description="Major facilitator superfamily (MFS) profile" evidence="8">
    <location>
        <begin position="1"/>
        <end position="397"/>
    </location>
</feature>
<feature type="transmembrane region" description="Helical" evidence="7">
    <location>
        <begin position="220"/>
        <end position="241"/>
    </location>
</feature>
<comment type="subcellular location">
    <subcellularLocation>
        <location evidence="1">Cell membrane</location>
        <topology evidence="1">Multi-pass membrane protein</topology>
    </subcellularLocation>
</comment>
<accession>A0A6N9U2M7</accession>
<reference evidence="9 10" key="1">
    <citation type="submission" date="2020-01" db="EMBL/GenBank/DDBJ databases">
        <title>Insect and environment-associated Actinomycetes.</title>
        <authorList>
            <person name="Currrie C."/>
            <person name="Chevrette M."/>
            <person name="Carlson C."/>
            <person name="Stubbendieck R."/>
            <person name="Wendt-Pienkowski E."/>
        </authorList>
    </citation>
    <scope>NUCLEOTIDE SEQUENCE [LARGE SCALE GENOMIC DNA]</scope>
    <source>
        <strain evidence="9 10">SID11342</strain>
    </source>
</reference>
<dbReference type="Pfam" id="PF07690">
    <property type="entry name" value="MFS_1"/>
    <property type="match status" value="1"/>
</dbReference>
<evidence type="ECO:0000256" key="2">
    <source>
        <dbReference type="ARBA" id="ARBA00022475"/>
    </source>
</evidence>
<proteinExistence type="predicted"/>
<feature type="transmembrane region" description="Helical" evidence="7">
    <location>
        <begin position="42"/>
        <end position="59"/>
    </location>
</feature>
<feature type="transmembrane region" description="Helical" evidence="7">
    <location>
        <begin position="344"/>
        <end position="366"/>
    </location>
</feature>
<feature type="transmembrane region" description="Helical" evidence="7">
    <location>
        <begin position="283"/>
        <end position="301"/>
    </location>
</feature>
<evidence type="ECO:0000256" key="7">
    <source>
        <dbReference type="SAM" id="Phobius"/>
    </source>
</evidence>
<dbReference type="GO" id="GO:0005886">
    <property type="term" value="C:plasma membrane"/>
    <property type="evidence" value="ECO:0007669"/>
    <property type="project" value="UniProtKB-SubCell"/>
</dbReference>